<dbReference type="EMBL" id="BDQF01000010">
    <property type="protein sequence ID" value="GAW81120.1"/>
    <property type="molecule type" value="Genomic_DNA"/>
</dbReference>
<evidence type="ECO:0000256" key="1">
    <source>
        <dbReference type="SAM" id="MobiDB-lite"/>
    </source>
</evidence>
<dbReference type="OrthoDB" id="386127at2759"/>
<feature type="chain" id="PRO_5012508152" evidence="2">
    <location>
        <begin position="25"/>
        <end position="247"/>
    </location>
</feature>
<evidence type="ECO:0000313" key="4">
    <source>
        <dbReference type="Proteomes" id="UP000195521"/>
    </source>
</evidence>
<proteinExistence type="predicted"/>
<dbReference type="AlphaFoldDB" id="A0A1Y1JFT6"/>
<evidence type="ECO:0000256" key="2">
    <source>
        <dbReference type="SAM" id="SignalP"/>
    </source>
</evidence>
<feature type="region of interest" description="Disordered" evidence="1">
    <location>
        <begin position="132"/>
        <end position="152"/>
    </location>
</feature>
<sequence length="247" mass="28532">MALPRVIMILCLLFLCLVNWVGESKNLKIMIDGNIYTLLYEPRKVKFSDLDILKIMFHSNQIKHCGNSVICYLLKMSALDAQQLNYVVRHIDITYNKPLKYENIYKIIGGVTNYGNTSMQITLYGVGTDETTKTGSEAENGDHENGDNKMGINLLHDMTSNEKNRKKQKKIDKLLNQMGDENEIININDNLFQETEFQKKCINYFTVIYTLVKIDDKGHKSIIDEAFKQEHKTIDVEKLKHLVNIFC</sequence>
<dbReference type="InterPro" id="IPR029069">
    <property type="entry name" value="HotDog_dom_sf"/>
</dbReference>
<reference evidence="4" key="1">
    <citation type="submission" date="2017-04" db="EMBL/GenBank/DDBJ databases">
        <title>Plasmodium gonderi genome.</title>
        <authorList>
            <person name="Arisue N."/>
            <person name="Honma H."/>
            <person name="Kawai S."/>
            <person name="Tougan T."/>
            <person name="Tanabe K."/>
            <person name="Horii T."/>
        </authorList>
    </citation>
    <scope>NUCLEOTIDE SEQUENCE [LARGE SCALE GENOMIC DNA]</scope>
    <source>
        <strain evidence="4">ATCC 30045</strain>
    </source>
</reference>
<dbReference type="Gene3D" id="3.10.129.10">
    <property type="entry name" value="Hotdog Thioesterase"/>
    <property type="match status" value="1"/>
</dbReference>
<feature type="signal peptide" evidence="2">
    <location>
        <begin position="1"/>
        <end position="24"/>
    </location>
</feature>
<keyword evidence="4" id="KW-1185">Reference proteome</keyword>
<evidence type="ECO:0000313" key="3">
    <source>
        <dbReference type="EMBL" id="GAW81120.1"/>
    </source>
</evidence>
<gene>
    <name evidence="3" type="ORF">PGO_093200</name>
</gene>
<dbReference type="GeneID" id="39747838"/>
<protein>
    <submittedName>
        <fullName evidence="3">Uncharacterized protein</fullName>
    </submittedName>
</protein>
<comment type="caution">
    <text evidence="3">The sequence shown here is derived from an EMBL/GenBank/DDBJ whole genome shotgun (WGS) entry which is preliminary data.</text>
</comment>
<keyword evidence="2" id="KW-0732">Signal</keyword>
<dbReference type="Proteomes" id="UP000195521">
    <property type="component" value="Unassembled WGS sequence"/>
</dbReference>
<dbReference type="SUPFAM" id="SSF54637">
    <property type="entry name" value="Thioesterase/thiol ester dehydrase-isomerase"/>
    <property type="match status" value="1"/>
</dbReference>
<dbReference type="RefSeq" id="XP_028543709.1">
    <property type="nucleotide sequence ID" value="XM_028687908.1"/>
</dbReference>
<accession>A0A1Y1JFT6</accession>
<name>A0A1Y1JFT6_PLAGO</name>
<organism evidence="3 4">
    <name type="scientific">Plasmodium gonderi</name>
    <dbReference type="NCBI Taxonomy" id="77519"/>
    <lineage>
        <taxon>Eukaryota</taxon>
        <taxon>Sar</taxon>
        <taxon>Alveolata</taxon>
        <taxon>Apicomplexa</taxon>
        <taxon>Aconoidasida</taxon>
        <taxon>Haemosporida</taxon>
        <taxon>Plasmodiidae</taxon>
        <taxon>Plasmodium</taxon>
        <taxon>Plasmodium (Plasmodium)</taxon>
    </lineage>
</organism>
<dbReference type="OMA" id="NYVVRHI"/>